<accession>A0A9P2L6R5</accession>
<proteinExistence type="predicted"/>
<dbReference type="AlphaFoldDB" id="A0A9P2L6R5"/>
<name>A0A9P2L6R5_ACIBA</name>
<evidence type="ECO:0000313" key="1">
    <source>
        <dbReference type="EMBL" id="EGY2376662.1"/>
    </source>
</evidence>
<reference evidence="1" key="1">
    <citation type="submission" date="2020-12" db="EMBL/GenBank/DDBJ databases">
        <authorList>
            <consortium name="Clinical and Environmental Microbiology Branch: Whole genome sequencing antimicrobial resistance pathogens in the healthcare setting"/>
        </authorList>
    </citation>
    <scope>NUCLEOTIDE SEQUENCE</scope>
    <source>
        <strain evidence="1">2018HL-00813</strain>
    </source>
</reference>
<protein>
    <submittedName>
        <fullName evidence="1">Uncharacterized protein</fullName>
    </submittedName>
</protein>
<dbReference type="RefSeq" id="WP_301426534.1">
    <property type="nucleotide sequence ID" value="NZ_CP140420.1"/>
</dbReference>
<dbReference type="EMBL" id="AAYLMQ010000008">
    <property type="protein sequence ID" value="EGY2376662.1"/>
    <property type="molecule type" value="Genomic_DNA"/>
</dbReference>
<sequence>MVTVLLIICVLLIVGLMNLKAKVDDLIKTNQYNFEVYKKRFEDIDDAFKNELEARNHLLERIHELEKKAP</sequence>
<organism evidence="1">
    <name type="scientific">Acinetobacter baumannii</name>
    <dbReference type="NCBI Taxonomy" id="470"/>
    <lineage>
        <taxon>Bacteria</taxon>
        <taxon>Pseudomonadati</taxon>
        <taxon>Pseudomonadota</taxon>
        <taxon>Gammaproteobacteria</taxon>
        <taxon>Moraxellales</taxon>
        <taxon>Moraxellaceae</taxon>
        <taxon>Acinetobacter</taxon>
        <taxon>Acinetobacter calcoaceticus/baumannii complex</taxon>
    </lineage>
</organism>
<gene>
    <name evidence="1" type="ORF">JHZ39_000995</name>
</gene>
<comment type="caution">
    <text evidence="1">The sequence shown here is derived from an EMBL/GenBank/DDBJ whole genome shotgun (WGS) entry which is preliminary data.</text>
</comment>